<dbReference type="InterPro" id="IPR059113">
    <property type="entry name" value="Znf_ribbon"/>
</dbReference>
<feature type="domain" description="DUF8108" evidence="6">
    <location>
        <begin position="133"/>
        <end position="191"/>
    </location>
</feature>
<feature type="domain" description="DUF8108" evidence="4">
    <location>
        <begin position="197"/>
        <end position="263"/>
    </location>
</feature>
<keyword evidence="2" id="KW-0812">Transmembrane</keyword>
<dbReference type="EMBL" id="FORO01000052">
    <property type="protein sequence ID" value="SFJ65394.1"/>
    <property type="molecule type" value="Genomic_DNA"/>
</dbReference>
<dbReference type="Pfam" id="PF26440">
    <property type="entry name" value="DUF8108_M"/>
    <property type="match status" value="1"/>
</dbReference>
<dbReference type="Proteomes" id="UP000182829">
    <property type="component" value="Unassembled WGS sequence"/>
</dbReference>
<keyword evidence="2" id="KW-0472">Membrane</keyword>
<dbReference type="OrthoDB" id="53394at2157"/>
<feature type="domain" description="Putative zinc-ribbon" evidence="3">
    <location>
        <begin position="11"/>
        <end position="34"/>
    </location>
</feature>
<dbReference type="RefSeq" id="WP_005580240.1">
    <property type="nucleotide sequence ID" value="NZ_FORO01000052.1"/>
</dbReference>
<feature type="compositionally biased region" description="Polar residues" evidence="1">
    <location>
        <begin position="287"/>
        <end position="297"/>
    </location>
</feature>
<evidence type="ECO:0000259" key="5">
    <source>
        <dbReference type="Pfam" id="PF26438"/>
    </source>
</evidence>
<protein>
    <submittedName>
        <fullName evidence="7">Zinc-ribbon domain-containing protein</fullName>
    </submittedName>
</protein>
<evidence type="ECO:0000259" key="4">
    <source>
        <dbReference type="Pfam" id="PF26413"/>
    </source>
</evidence>
<evidence type="ECO:0000259" key="6">
    <source>
        <dbReference type="Pfam" id="PF26440"/>
    </source>
</evidence>
<dbReference type="InterPro" id="IPR058421">
    <property type="entry name" value="DUF8108_C"/>
</dbReference>
<evidence type="ECO:0000259" key="3">
    <source>
        <dbReference type="Pfam" id="PF13248"/>
    </source>
</evidence>
<dbReference type="Pfam" id="PF26438">
    <property type="entry name" value="DUF8108_N"/>
    <property type="match status" value="1"/>
</dbReference>
<dbReference type="Pfam" id="PF13248">
    <property type="entry name" value="Zn_ribbon_3"/>
    <property type="match status" value="1"/>
</dbReference>
<sequence length="297" mass="32525">MDGQRRDQDGTYCSNCGATLEPSMTYCPSCGERIDRHDDRSPSNATDSASRHRLESRIAAAVRDGWRLEHDFGDHAVMVRRTFGSADEHLLVALVTVWWTMGIGNVLYGTYKYVEDADRMVLRTEPHDDDSAEQASLDSHLLGRVTAAVCWLTAAVLAAIGVVIAASGLSPVLYALAAGFAFLGLISLPSVSDRLARRHSLLTNGRTRTVEERTVVDYDRPCTACSEPVGRGLERIYRAEISVFGFPVTGSEGRNYYCRRCANADVAKPQPASPGDRPQAEPETDLTKTSTDPTRLD</sequence>
<dbReference type="OMA" id="FGDHAVM"/>
<evidence type="ECO:0000313" key="8">
    <source>
        <dbReference type="Proteomes" id="UP000182829"/>
    </source>
</evidence>
<dbReference type="InterPro" id="IPR058962">
    <property type="entry name" value="DUF8108_N"/>
</dbReference>
<reference evidence="7 8" key="1">
    <citation type="submission" date="2016-10" db="EMBL/GenBank/DDBJ databases">
        <authorList>
            <person name="de Groot N.N."/>
        </authorList>
    </citation>
    <scope>NUCLEOTIDE SEQUENCE [LARGE SCALE GENOMIC DNA]</scope>
    <source>
        <strain evidence="7 8">SP2</strain>
    </source>
</reference>
<feature type="transmembrane region" description="Helical" evidence="2">
    <location>
        <begin position="172"/>
        <end position="191"/>
    </location>
</feature>
<proteinExistence type="predicted"/>
<name>A0A1I3T2W8_9EURY</name>
<organism evidence="7 8">
    <name type="scientific">Natronobacterium gregoryi</name>
    <dbReference type="NCBI Taxonomy" id="44930"/>
    <lineage>
        <taxon>Archaea</taxon>
        <taxon>Methanobacteriati</taxon>
        <taxon>Methanobacteriota</taxon>
        <taxon>Stenosarchaea group</taxon>
        <taxon>Halobacteria</taxon>
        <taxon>Halobacteriales</taxon>
        <taxon>Natrialbaceae</taxon>
        <taxon>Natronobacterium</taxon>
    </lineage>
</organism>
<evidence type="ECO:0000256" key="1">
    <source>
        <dbReference type="SAM" id="MobiDB-lite"/>
    </source>
</evidence>
<feature type="transmembrane region" description="Helical" evidence="2">
    <location>
        <begin position="90"/>
        <end position="111"/>
    </location>
</feature>
<accession>A0A1I3T2W8</accession>
<gene>
    <name evidence="7" type="ORF">SAMN05443661_15219</name>
</gene>
<keyword evidence="2" id="KW-1133">Transmembrane helix</keyword>
<dbReference type="AlphaFoldDB" id="A0A1I3T2W8"/>
<feature type="region of interest" description="Disordered" evidence="1">
    <location>
        <begin position="33"/>
        <end position="52"/>
    </location>
</feature>
<dbReference type="Pfam" id="PF26413">
    <property type="entry name" value="DUF8108"/>
    <property type="match status" value="1"/>
</dbReference>
<dbReference type="InterPro" id="IPR058963">
    <property type="entry name" value="DUF8108_M"/>
</dbReference>
<feature type="region of interest" description="Disordered" evidence="1">
    <location>
        <begin position="266"/>
        <end position="297"/>
    </location>
</feature>
<evidence type="ECO:0000313" key="7">
    <source>
        <dbReference type="EMBL" id="SFJ65394.1"/>
    </source>
</evidence>
<dbReference type="GeneID" id="14207551"/>
<evidence type="ECO:0000256" key="2">
    <source>
        <dbReference type="SAM" id="Phobius"/>
    </source>
</evidence>
<feature type="domain" description="DUF8108" evidence="5">
    <location>
        <begin position="51"/>
        <end position="122"/>
    </location>
</feature>
<feature type="transmembrane region" description="Helical" evidence="2">
    <location>
        <begin position="145"/>
        <end position="166"/>
    </location>
</feature>